<accession>A0A5N5SJW6</accession>
<feature type="domain" description="Dynein heavy chain linker" evidence="1">
    <location>
        <begin position="8"/>
        <end position="81"/>
    </location>
</feature>
<dbReference type="Pfam" id="PF08393">
    <property type="entry name" value="DHC_N2"/>
    <property type="match status" value="2"/>
</dbReference>
<dbReference type="Gene3D" id="3.20.180.20">
    <property type="entry name" value="Dynein heavy chain, N-terminal domain 2"/>
    <property type="match status" value="1"/>
</dbReference>
<evidence type="ECO:0000313" key="3">
    <source>
        <dbReference type="Proteomes" id="UP000326759"/>
    </source>
</evidence>
<dbReference type="Proteomes" id="UP000326759">
    <property type="component" value="Unassembled WGS sequence"/>
</dbReference>
<sequence>MDEMNTRKDLDNTWATLEFEFDTHPRTEVKLLRSSEEMIETLEENQVQLQNLLTSKYIEHFLEAVSKWQKMLSLADQIISVCSFLLISSQDLQNSVSEVRLVLKVTNREGLFPRLENLQQELTVCEKTLAEYLETKRLAFPRFYFVSTADLLDILSNGNQPPKITK</sequence>
<keyword evidence="3" id="KW-1185">Reference proteome</keyword>
<evidence type="ECO:0000313" key="2">
    <source>
        <dbReference type="EMBL" id="KAB7494343.1"/>
    </source>
</evidence>
<reference evidence="2 3" key="1">
    <citation type="journal article" date="2019" name="PLoS Biol.">
        <title>Sex chromosomes control vertical transmission of feminizing Wolbachia symbionts in an isopod.</title>
        <authorList>
            <person name="Becking T."/>
            <person name="Chebbi M.A."/>
            <person name="Giraud I."/>
            <person name="Moumen B."/>
            <person name="Laverre T."/>
            <person name="Caubet Y."/>
            <person name="Peccoud J."/>
            <person name="Gilbert C."/>
            <person name="Cordaux R."/>
        </authorList>
    </citation>
    <scope>NUCLEOTIDE SEQUENCE [LARGE SCALE GENOMIC DNA]</scope>
    <source>
        <strain evidence="2">ANa2</strain>
        <tissue evidence="2">Whole body excluding digestive tract and cuticle</tissue>
    </source>
</reference>
<dbReference type="PANTHER" id="PTHR45703:SF8">
    <property type="entry name" value="DYNEINS HEAVY CHAIN"/>
    <property type="match status" value="1"/>
</dbReference>
<dbReference type="InterPro" id="IPR042222">
    <property type="entry name" value="Dynein_2_N"/>
</dbReference>
<dbReference type="GO" id="GO:0045505">
    <property type="term" value="F:dynein intermediate chain binding"/>
    <property type="evidence" value="ECO:0007669"/>
    <property type="project" value="InterPro"/>
</dbReference>
<organism evidence="2 3">
    <name type="scientific">Armadillidium nasatum</name>
    <dbReference type="NCBI Taxonomy" id="96803"/>
    <lineage>
        <taxon>Eukaryota</taxon>
        <taxon>Metazoa</taxon>
        <taxon>Ecdysozoa</taxon>
        <taxon>Arthropoda</taxon>
        <taxon>Crustacea</taxon>
        <taxon>Multicrustacea</taxon>
        <taxon>Malacostraca</taxon>
        <taxon>Eumalacostraca</taxon>
        <taxon>Peracarida</taxon>
        <taxon>Isopoda</taxon>
        <taxon>Oniscidea</taxon>
        <taxon>Crinocheta</taxon>
        <taxon>Armadillidiidae</taxon>
        <taxon>Armadillidium</taxon>
    </lineage>
</organism>
<proteinExistence type="predicted"/>
<dbReference type="GO" id="GO:0007018">
    <property type="term" value="P:microtubule-based movement"/>
    <property type="evidence" value="ECO:0007669"/>
    <property type="project" value="InterPro"/>
</dbReference>
<dbReference type="GO" id="GO:0030286">
    <property type="term" value="C:dynein complex"/>
    <property type="evidence" value="ECO:0007669"/>
    <property type="project" value="InterPro"/>
</dbReference>
<dbReference type="AlphaFoldDB" id="A0A5N5SJW6"/>
<dbReference type="InterPro" id="IPR042228">
    <property type="entry name" value="Dynein_linker_3"/>
</dbReference>
<gene>
    <name evidence="2" type="ORF">Anas_04769</name>
</gene>
<dbReference type="Gene3D" id="1.20.140.100">
    <property type="entry name" value="Dynein heavy chain, N-terminal domain 2"/>
    <property type="match status" value="2"/>
</dbReference>
<protein>
    <recommendedName>
        <fullName evidence="1">Dynein heavy chain linker domain-containing protein</fullName>
    </recommendedName>
</protein>
<evidence type="ECO:0000259" key="1">
    <source>
        <dbReference type="Pfam" id="PF08393"/>
    </source>
</evidence>
<dbReference type="InterPro" id="IPR013602">
    <property type="entry name" value="Dynein_heavy_linker"/>
</dbReference>
<dbReference type="EMBL" id="SEYY01024174">
    <property type="protein sequence ID" value="KAB7494343.1"/>
    <property type="molecule type" value="Genomic_DNA"/>
</dbReference>
<dbReference type="OrthoDB" id="6369252at2759"/>
<dbReference type="InterPro" id="IPR026983">
    <property type="entry name" value="DHC"/>
</dbReference>
<comment type="caution">
    <text evidence="2">The sequence shown here is derived from an EMBL/GenBank/DDBJ whole genome shotgun (WGS) entry which is preliminary data.</text>
</comment>
<feature type="domain" description="Dynein heavy chain linker" evidence="1">
    <location>
        <begin position="93"/>
        <end position="165"/>
    </location>
</feature>
<dbReference type="PANTHER" id="PTHR45703">
    <property type="entry name" value="DYNEIN HEAVY CHAIN"/>
    <property type="match status" value="1"/>
</dbReference>
<name>A0A5N5SJW6_9CRUS</name>
<dbReference type="GO" id="GO:0051959">
    <property type="term" value="F:dynein light intermediate chain binding"/>
    <property type="evidence" value="ECO:0007669"/>
    <property type="project" value="InterPro"/>
</dbReference>